<dbReference type="SUPFAM" id="SSF51695">
    <property type="entry name" value="PLC-like phosphodiesterases"/>
    <property type="match status" value="1"/>
</dbReference>
<dbReference type="AlphaFoldDB" id="A0A6A6ZL87"/>
<dbReference type="Proteomes" id="UP000799424">
    <property type="component" value="Unassembled WGS sequence"/>
</dbReference>
<name>A0A6A6ZL87_9PLEO</name>
<dbReference type="PANTHER" id="PTHR13593">
    <property type="match status" value="1"/>
</dbReference>
<evidence type="ECO:0000313" key="2">
    <source>
        <dbReference type="Proteomes" id="UP000799424"/>
    </source>
</evidence>
<proteinExistence type="predicted"/>
<dbReference type="EMBL" id="MU006238">
    <property type="protein sequence ID" value="KAF2820997.1"/>
    <property type="molecule type" value="Genomic_DNA"/>
</dbReference>
<dbReference type="GO" id="GO:0006629">
    <property type="term" value="P:lipid metabolic process"/>
    <property type="evidence" value="ECO:0007669"/>
    <property type="project" value="InterPro"/>
</dbReference>
<accession>A0A6A6ZL87</accession>
<dbReference type="Gene3D" id="3.20.20.190">
    <property type="entry name" value="Phosphatidylinositol (PI) phosphodiesterase"/>
    <property type="match status" value="1"/>
</dbReference>
<evidence type="ECO:0000313" key="1">
    <source>
        <dbReference type="EMBL" id="KAF2820997.1"/>
    </source>
</evidence>
<gene>
    <name evidence="1" type="ORF">CC86DRAFT_303143</name>
</gene>
<dbReference type="OrthoDB" id="1046782at2759"/>
<dbReference type="InterPro" id="IPR051057">
    <property type="entry name" value="PI-PLC_domain"/>
</dbReference>
<dbReference type="PANTHER" id="PTHR13593:SF143">
    <property type="entry name" value="PHOSPHATIDYLINOSITOL-SPECIFIC PHOSPHOLIPASE C X DOMAIN-CONTAINING PROTEIN"/>
    <property type="match status" value="1"/>
</dbReference>
<keyword evidence="2" id="KW-1185">Reference proteome</keyword>
<reference evidence="1" key="1">
    <citation type="journal article" date="2020" name="Stud. Mycol.">
        <title>101 Dothideomycetes genomes: a test case for predicting lifestyles and emergence of pathogens.</title>
        <authorList>
            <person name="Haridas S."/>
            <person name="Albert R."/>
            <person name="Binder M."/>
            <person name="Bloem J."/>
            <person name="Labutti K."/>
            <person name="Salamov A."/>
            <person name="Andreopoulos B."/>
            <person name="Baker S."/>
            <person name="Barry K."/>
            <person name="Bills G."/>
            <person name="Bluhm B."/>
            <person name="Cannon C."/>
            <person name="Castanera R."/>
            <person name="Culley D."/>
            <person name="Daum C."/>
            <person name="Ezra D."/>
            <person name="Gonzalez J."/>
            <person name="Henrissat B."/>
            <person name="Kuo A."/>
            <person name="Liang C."/>
            <person name="Lipzen A."/>
            <person name="Lutzoni F."/>
            <person name="Magnuson J."/>
            <person name="Mondo S."/>
            <person name="Nolan M."/>
            <person name="Ohm R."/>
            <person name="Pangilinan J."/>
            <person name="Park H.-J."/>
            <person name="Ramirez L."/>
            <person name="Alfaro M."/>
            <person name="Sun H."/>
            <person name="Tritt A."/>
            <person name="Yoshinaga Y."/>
            <person name="Zwiers L.-H."/>
            <person name="Turgeon B."/>
            <person name="Goodwin S."/>
            <person name="Spatafora J."/>
            <person name="Crous P."/>
            <person name="Grigoriev I."/>
        </authorList>
    </citation>
    <scope>NUCLEOTIDE SEQUENCE</scope>
    <source>
        <strain evidence="1">CBS 113818</strain>
    </source>
</reference>
<dbReference type="InterPro" id="IPR017946">
    <property type="entry name" value="PLC-like_Pdiesterase_TIM-brl"/>
</dbReference>
<sequence length="464" mass="52287">MGLGSWFLMINASPWNLTRIVGSERENQMNTWIWPDVFLPGTRQRVYIESRAGDNGRFDGAEVNYRLGRGSRSNIQVAYHDHKDADPTITIDWQSLSTLNNPVGSVTQLQWHKDNNSPFFISSRRTSTDQQRDLVTSNNPPSDWMHSIYNQTSCLTLREIVIPGSHDAGMSEINGARLGTAVNTVTQKLNVGDQLKYGSRYFDIRPVISGGAWKTGHYSFVETFNLAWVGGNGQDIRSIIDQINAFTAKNKELVILNINSGLDTDHFRGERDSGFSQAKWEELLGGLINPTSGIKNRVTNIGNPRDVTTFRLDQLIKDRAAVIMIVDSDTRDQKPVDISRFANQGIFTAKQFPIYNKYANDNSQKDMISDQLKKLQTQRINNTSEMFVLSWTLTQKDIVSESIVENGEAANRALPELLWPALSTKTYPNILYIDAYPSNRDVAALAMAINLWFTRTCPPEVVRT</sequence>
<protein>
    <submittedName>
        <fullName evidence="1">PLC-like phosphodiesterase</fullName>
    </submittedName>
</protein>
<dbReference type="GO" id="GO:0008081">
    <property type="term" value="F:phosphoric diester hydrolase activity"/>
    <property type="evidence" value="ECO:0007669"/>
    <property type="project" value="InterPro"/>
</dbReference>
<organism evidence="1 2">
    <name type="scientific">Ophiobolus disseminans</name>
    <dbReference type="NCBI Taxonomy" id="1469910"/>
    <lineage>
        <taxon>Eukaryota</taxon>
        <taxon>Fungi</taxon>
        <taxon>Dikarya</taxon>
        <taxon>Ascomycota</taxon>
        <taxon>Pezizomycotina</taxon>
        <taxon>Dothideomycetes</taxon>
        <taxon>Pleosporomycetidae</taxon>
        <taxon>Pleosporales</taxon>
        <taxon>Pleosporineae</taxon>
        <taxon>Phaeosphaeriaceae</taxon>
        <taxon>Ophiobolus</taxon>
    </lineage>
</organism>